<comment type="caution">
    <text evidence="11">The sequence shown here is derived from an EMBL/GenBank/DDBJ whole genome shotgun (WGS) entry which is preliminary data.</text>
</comment>
<gene>
    <name evidence="11" type="ORF">DMH04_35570</name>
</gene>
<evidence type="ECO:0000256" key="4">
    <source>
        <dbReference type="ARBA" id="ARBA00022525"/>
    </source>
</evidence>
<dbReference type="GO" id="GO:0005576">
    <property type="term" value="C:extracellular region"/>
    <property type="evidence" value="ECO:0007669"/>
    <property type="project" value="UniProtKB-SubCell"/>
</dbReference>
<feature type="chain" id="PRO_5019005745" description="Subtilisin inhibitor domain-containing protein" evidence="9">
    <location>
        <begin position="29"/>
        <end position="204"/>
    </location>
</feature>
<feature type="signal peptide" evidence="9">
    <location>
        <begin position="1"/>
        <end position="28"/>
    </location>
</feature>
<dbReference type="InterPro" id="IPR023549">
    <property type="entry name" value="Subtilisin_inhibitor"/>
</dbReference>
<evidence type="ECO:0000256" key="2">
    <source>
        <dbReference type="ARBA" id="ARBA00010472"/>
    </source>
</evidence>
<dbReference type="RefSeq" id="WP_125727940.1">
    <property type="nucleotide sequence ID" value="NZ_QHKI01000042.1"/>
</dbReference>
<accession>A0A428YZL8</accession>
<dbReference type="PRINTS" id="PR00294">
    <property type="entry name" value="SSBTLNINHBTR"/>
</dbReference>
<keyword evidence="7" id="KW-1015">Disulfide bond</keyword>
<organism evidence="11 12">
    <name type="scientific">Kibdelosporangium aridum</name>
    <dbReference type="NCBI Taxonomy" id="2030"/>
    <lineage>
        <taxon>Bacteria</taxon>
        <taxon>Bacillati</taxon>
        <taxon>Actinomycetota</taxon>
        <taxon>Actinomycetes</taxon>
        <taxon>Pseudonocardiales</taxon>
        <taxon>Pseudonocardiaceae</taxon>
        <taxon>Kibdelosporangium</taxon>
    </lineage>
</organism>
<evidence type="ECO:0000256" key="1">
    <source>
        <dbReference type="ARBA" id="ARBA00004613"/>
    </source>
</evidence>
<dbReference type="SUPFAM" id="SSF55399">
    <property type="entry name" value="Subtilisin inhibitor"/>
    <property type="match status" value="1"/>
</dbReference>
<sequence>MQSSLKPIAVGACVSALAAALLLAPASAAPALPTLVLSLQDEHTLIIPDTRTLGCDDPENISGSHPRRERACAAIDEVDGDFTKLQPSGTAVCPMIYDPVTARAHGRYKGKRVDFEFVLCQLVRGRRGEQRRFPLVRGLLAGFGALGLVRRASGSPRRALWLGRRAGCAGARLHSGWGAPSFSVRAPWKCPSRAGRARGTSLIR</sequence>
<evidence type="ECO:0000313" key="11">
    <source>
        <dbReference type="EMBL" id="RSM76971.1"/>
    </source>
</evidence>
<evidence type="ECO:0000256" key="7">
    <source>
        <dbReference type="ARBA" id="ARBA00023157"/>
    </source>
</evidence>
<dbReference type="Pfam" id="PF00720">
    <property type="entry name" value="SSI"/>
    <property type="match status" value="1"/>
</dbReference>
<dbReference type="AlphaFoldDB" id="A0A428YZL8"/>
<protein>
    <recommendedName>
        <fullName evidence="10">Subtilisin inhibitor domain-containing protein</fullName>
    </recommendedName>
</protein>
<dbReference type="OrthoDB" id="4567948at2"/>
<keyword evidence="9" id="KW-0732">Signal</keyword>
<dbReference type="EMBL" id="QHKI01000042">
    <property type="protein sequence ID" value="RSM76971.1"/>
    <property type="molecule type" value="Genomic_DNA"/>
</dbReference>
<evidence type="ECO:0000256" key="6">
    <source>
        <dbReference type="ARBA" id="ARBA00022900"/>
    </source>
</evidence>
<comment type="subunit">
    <text evidence="3">Homodimer.</text>
</comment>
<reference evidence="11 12" key="1">
    <citation type="submission" date="2018-05" db="EMBL/GenBank/DDBJ databases">
        <title>Evolution of GPA BGCs.</title>
        <authorList>
            <person name="Waglechner N."/>
            <person name="Wright G.D."/>
        </authorList>
    </citation>
    <scope>NUCLEOTIDE SEQUENCE [LARGE SCALE GENOMIC DNA]</scope>
    <source>
        <strain evidence="11 12">A82846</strain>
    </source>
</reference>
<proteinExistence type="inferred from homology"/>
<evidence type="ECO:0000256" key="8">
    <source>
        <dbReference type="RuleBase" id="RU003471"/>
    </source>
</evidence>
<evidence type="ECO:0000256" key="3">
    <source>
        <dbReference type="ARBA" id="ARBA00011738"/>
    </source>
</evidence>
<evidence type="ECO:0000313" key="12">
    <source>
        <dbReference type="Proteomes" id="UP000287547"/>
    </source>
</evidence>
<dbReference type="GO" id="GO:0004867">
    <property type="term" value="F:serine-type endopeptidase inhibitor activity"/>
    <property type="evidence" value="ECO:0007669"/>
    <property type="project" value="UniProtKB-KW"/>
</dbReference>
<dbReference type="InterPro" id="IPR000691">
    <property type="entry name" value="Prot_inh_I16_SSI"/>
</dbReference>
<evidence type="ECO:0000256" key="5">
    <source>
        <dbReference type="ARBA" id="ARBA00022690"/>
    </source>
</evidence>
<dbReference type="Proteomes" id="UP000287547">
    <property type="component" value="Unassembled WGS sequence"/>
</dbReference>
<keyword evidence="5 8" id="KW-0646">Protease inhibitor</keyword>
<comment type="subcellular location">
    <subcellularLocation>
        <location evidence="1">Secreted</location>
    </subcellularLocation>
</comment>
<keyword evidence="6 8" id="KW-0722">Serine protease inhibitor</keyword>
<evidence type="ECO:0000256" key="9">
    <source>
        <dbReference type="SAM" id="SignalP"/>
    </source>
</evidence>
<keyword evidence="4" id="KW-0964">Secreted</keyword>
<dbReference type="InterPro" id="IPR036819">
    <property type="entry name" value="Subtilisin_inhibitor-like_sf"/>
</dbReference>
<evidence type="ECO:0000259" key="10">
    <source>
        <dbReference type="Pfam" id="PF00720"/>
    </source>
</evidence>
<dbReference type="Gene3D" id="3.30.350.10">
    <property type="entry name" value="Subtilisin inhibitor-like"/>
    <property type="match status" value="1"/>
</dbReference>
<name>A0A428YZL8_KIBAR</name>
<comment type="similarity">
    <text evidence="2 8">Belongs to the protease inhibitor I16 (SSI) family.</text>
</comment>
<feature type="domain" description="Subtilisin inhibitor" evidence="10">
    <location>
        <begin position="49"/>
        <end position="116"/>
    </location>
</feature>